<name>A0ABW0G4B4_9PROT</name>
<dbReference type="Pfam" id="PF00534">
    <property type="entry name" value="Glycos_transf_1"/>
    <property type="match status" value="1"/>
</dbReference>
<dbReference type="Proteomes" id="UP001596166">
    <property type="component" value="Unassembled WGS sequence"/>
</dbReference>
<keyword evidence="1" id="KW-1133">Transmembrane helix</keyword>
<evidence type="ECO:0000313" key="3">
    <source>
        <dbReference type="EMBL" id="MFC5354323.1"/>
    </source>
</evidence>
<reference evidence="4" key="1">
    <citation type="journal article" date="2019" name="Int. J. Syst. Evol. Microbiol.">
        <title>The Global Catalogue of Microorganisms (GCM) 10K type strain sequencing project: providing services to taxonomists for standard genome sequencing and annotation.</title>
        <authorList>
            <consortium name="The Broad Institute Genomics Platform"/>
            <consortium name="The Broad Institute Genome Sequencing Center for Infectious Disease"/>
            <person name="Wu L."/>
            <person name="Ma J."/>
        </authorList>
    </citation>
    <scope>NUCLEOTIDE SEQUENCE [LARGE SCALE GENOMIC DNA]</scope>
    <source>
        <strain evidence="4">CCUG 58760</strain>
    </source>
</reference>
<organism evidence="3 4">
    <name type="scientific">Azospirillum himalayense</name>
    <dbReference type="NCBI Taxonomy" id="654847"/>
    <lineage>
        <taxon>Bacteria</taxon>
        <taxon>Pseudomonadati</taxon>
        <taxon>Pseudomonadota</taxon>
        <taxon>Alphaproteobacteria</taxon>
        <taxon>Rhodospirillales</taxon>
        <taxon>Azospirillaceae</taxon>
        <taxon>Azospirillum</taxon>
    </lineage>
</organism>
<feature type="transmembrane region" description="Helical" evidence="1">
    <location>
        <begin position="140"/>
        <end position="163"/>
    </location>
</feature>
<keyword evidence="1" id="KW-0812">Transmembrane</keyword>
<dbReference type="EMBL" id="JBHSLC010000006">
    <property type="protein sequence ID" value="MFC5354323.1"/>
    <property type="molecule type" value="Genomic_DNA"/>
</dbReference>
<proteinExistence type="predicted"/>
<dbReference type="EC" id="2.4.-.-" evidence="3"/>
<keyword evidence="1" id="KW-0472">Membrane</keyword>
<accession>A0ABW0G4B4</accession>
<gene>
    <name evidence="3" type="ORF">ACFPMG_04815</name>
</gene>
<feature type="domain" description="Glycosyl transferase family 1" evidence="2">
    <location>
        <begin position="248"/>
        <end position="368"/>
    </location>
</feature>
<dbReference type="Gene3D" id="3.40.50.2000">
    <property type="entry name" value="Glycogen Phosphorylase B"/>
    <property type="match status" value="1"/>
</dbReference>
<dbReference type="SUPFAM" id="SSF53756">
    <property type="entry name" value="UDP-Glycosyltransferase/glycogen phosphorylase"/>
    <property type="match status" value="1"/>
</dbReference>
<keyword evidence="3" id="KW-0328">Glycosyltransferase</keyword>
<dbReference type="InterPro" id="IPR001296">
    <property type="entry name" value="Glyco_trans_1"/>
</dbReference>
<keyword evidence="3" id="KW-0808">Transferase</keyword>
<sequence>MEHTGLRVALCGNIANNAFNMTRILRERGCFAQLVDDGRDLFPFARPIWEARALELSFAEVMEHPWQAEEWRRLEAQAGWEPGDLVAEPPRCSALTRWIRRVADGGKANRRLSAACAAGRLSPAAAARLRRYRRTCLDTIIWMEGFDVIVAFGFHAAVAAFFADRPTIYVTYGGDIRVQLKDPQERDPVLAEAFAFLLDSDRFVIDAYGCDLEIHEALQAKGIGRNVAYACLPNVNTELLRQPRDGTRIRREFGWPEDGLLFFMASRVDERWKRSSLFIDAFAAFAAEHPSATLIVTGWGADFDATRSRLAGDPALASRVLLLEECYSKPRLFDLYAAADVIVDQFAVGSLGSVSFEALCMGKPVLTYLAPFNLLSYPVPPPVLNVRTRRDILQRLRECARDPNLLPDAGRRGADWYRLVYSEDNLLRAVNGLSRLGPAAWKDYATAGGRTLPAAPIPVPDHAATVTIQPWPSSCQAGLALLDAGAPGSMAELDAALTWLACDDAGSRLPVSLSLPVRPVRVGAPGYFPEDGGATPTPWAGQLASLVRSGAIQAFDGYSGTGGDGPDNRPEGNRVAAWLERLAADGAVPPVWANRWNAPSAFDLTGSWDDPAQAVNRNGAQAHGDLLVRSGVRFFCLAGHRTDRVGLGPPINEPNGPDPVKARGGNAIVVSDRLADGTLIRGVRHHGLGVAEDLLPQLLERGGGAVVRGPIFGDWLRSPSAPPPRWLERAAALARSGSLWVRPLGAFLRYCELVGSLRLGLEGSAEDGIVLRLYRDTGPLDEADLAGVHLRLEGDFVLLAVERLAADGRWQPCRGYRLQRGNAGTALLSWPEHLMVG</sequence>
<keyword evidence="4" id="KW-1185">Reference proteome</keyword>
<evidence type="ECO:0000313" key="4">
    <source>
        <dbReference type="Proteomes" id="UP001596166"/>
    </source>
</evidence>
<protein>
    <submittedName>
        <fullName evidence="3">Glycosyltransferase</fullName>
        <ecNumber evidence="3">2.4.-.-</ecNumber>
    </submittedName>
</protein>
<comment type="caution">
    <text evidence="3">The sequence shown here is derived from an EMBL/GenBank/DDBJ whole genome shotgun (WGS) entry which is preliminary data.</text>
</comment>
<evidence type="ECO:0000256" key="1">
    <source>
        <dbReference type="SAM" id="Phobius"/>
    </source>
</evidence>
<dbReference type="RefSeq" id="WP_376994067.1">
    <property type="nucleotide sequence ID" value="NZ_JBHSLC010000006.1"/>
</dbReference>
<evidence type="ECO:0000259" key="2">
    <source>
        <dbReference type="Pfam" id="PF00534"/>
    </source>
</evidence>
<dbReference type="GO" id="GO:0016757">
    <property type="term" value="F:glycosyltransferase activity"/>
    <property type="evidence" value="ECO:0007669"/>
    <property type="project" value="UniProtKB-KW"/>
</dbReference>